<reference evidence="2" key="1">
    <citation type="journal article" date="2021" name="Sci. Adv.">
        <title>The American lobster genome reveals insights on longevity, neural, and immune adaptations.</title>
        <authorList>
            <person name="Polinski J.M."/>
            <person name="Zimin A.V."/>
            <person name="Clark K.F."/>
            <person name="Kohn A.B."/>
            <person name="Sadowski N."/>
            <person name="Timp W."/>
            <person name="Ptitsyn A."/>
            <person name="Khanna P."/>
            <person name="Romanova D.Y."/>
            <person name="Williams P."/>
            <person name="Greenwood S.J."/>
            <person name="Moroz L.L."/>
            <person name="Walt D.R."/>
            <person name="Bodnar A.G."/>
        </authorList>
    </citation>
    <scope>NUCLEOTIDE SEQUENCE</scope>
    <source>
        <strain evidence="2">GMGI-L3</strain>
    </source>
</reference>
<feature type="compositionally biased region" description="Low complexity" evidence="1">
    <location>
        <begin position="941"/>
        <end position="950"/>
    </location>
</feature>
<feature type="compositionally biased region" description="Acidic residues" evidence="1">
    <location>
        <begin position="1012"/>
        <end position="1025"/>
    </location>
</feature>
<feature type="region of interest" description="Disordered" evidence="1">
    <location>
        <begin position="700"/>
        <end position="725"/>
    </location>
</feature>
<feature type="compositionally biased region" description="Basic and acidic residues" evidence="1">
    <location>
        <begin position="818"/>
        <end position="840"/>
    </location>
</feature>
<keyword evidence="3" id="KW-1185">Reference proteome</keyword>
<feature type="compositionally biased region" description="Basic and acidic residues" evidence="1">
    <location>
        <begin position="164"/>
        <end position="188"/>
    </location>
</feature>
<feature type="compositionally biased region" description="Polar residues" evidence="1">
    <location>
        <begin position="1225"/>
        <end position="1237"/>
    </location>
</feature>
<feature type="compositionally biased region" description="Polar residues" evidence="1">
    <location>
        <begin position="53"/>
        <end position="66"/>
    </location>
</feature>
<accession>A0A8J5K5U1</accession>
<sequence>EEISAVFVEPEARPASRENHPPRPRTPARPPLLDGQASPSKIRKVYSGVGETPTCSVRRQGSTPSSHPRRRVPFFRKTRRVSAPALTTAQVRNGGSTPPPWQPRTDPHLQQWSKGLLKDFHSLVEEEIRTLHGHPPPRHTNNGAPVDFNFQRFLSGDSGQGVDVARRSRRTGERDSVGQRGEDGGRERRPVRRVTLPGPVSNNMGATHSAGRDDTLTGERQGAFKTYTLPRSGGHRSVSLCGAGAITYRASAAHPDDTDVSCQLLRVNPRFSRSHSLDEGAGLSPWALHHLSVIDGAHAEPPTPADASNSTSQATLYPIAQSEPVDVPATPRSARDAAAHSLCEGHYGKIRKTGYAEKHNEQFRPSIVERRQVNGGGRGLANGWKDHTQPAHLAGAAHTDATNFTDTAKLHKASETFLNTNGSSAFTPSDLRKGVSESWEWADQEGACSLTDRPCDPEACPHCRARLLSSTTDEKSTINTTDNPEETTVVVPGEATREADASEYRERVSVCVTAPEVTDDNNFEEVNMLDLELPGERLACGRECGGSGRKSEPSLLSVITPGQLDARRHTLPTPRVYGSLSLLSAPAPTFNTSSWETLPPADELEVELEEKPITGSVVRPLSRTSISPTSSRSLNSSLSSLSLLSVHRSHSECDSWPSSPVTQQYLTPEIFFDPTTIACHTPDDLVFKDWDDGDVIMTETEGRMEGPRESGGEGQASYSKASGHAPWPEPITGLLHLTPVGAQGRRDIIFSVSIPENRKKDKHKTNPSFSSPYESSDISTVCDASEAEETTREEAKKERTDAPSDTLCPRLATITLQDEAKGDLRPKRETSNRSDTKDCSVTDLSSSSVVEGSAVPPLSWQLREEARDRCDVDLRKPPPRYRSFSLDETRTTLHNQNTRLHRPEALDDFLRAVESRIRRGSMDQPPQDLPPPPCFPPSPLSTPASTPVSTAAHDLSFSSTVVFDAFTQTTPAPTPPPASRASSDTWLSEYGCDDLASMEPCASSLALSATEDDYGEDYVDDDDDWSRDGSLSSSSPPPTPASMPRDDSSLSLSESLDTLDLNGESGIGTVSTRPSVSPHPHVTLDLSGSNLSSEDTGLENSFERRIRRYIPHNRSGRESEHSSHYRPRRPRPRHHEQWVRREDQTTQTDPEPPTLAHSIDEDSHDSYRESNETLEGSRGGSVERMVRHTHSEPRLDSAIIPVAGVLRGVYSEAALPPLPLHHSSRTPFTPSAPTLPTLTEDKPPKAPSKPTRPRHLSLVSPNHQSSPGKACSAPTLETRPAQPHAAHTPATTPSEDSSGETPMLTTRAQSSKEIADKGSVKILKLLERDSELLERDSELLERDSELLERDSELLERDSELLERN</sequence>
<feature type="region of interest" description="Disordered" evidence="1">
    <location>
        <begin position="1012"/>
        <end position="1183"/>
    </location>
</feature>
<feature type="compositionally biased region" description="Basic and acidic residues" evidence="1">
    <location>
        <begin position="10"/>
        <end position="21"/>
    </location>
</feature>
<feature type="region of interest" description="Disordered" evidence="1">
    <location>
        <begin position="132"/>
        <end position="218"/>
    </location>
</feature>
<feature type="compositionally biased region" description="Basic residues" evidence="1">
    <location>
        <begin position="1124"/>
        <end position="1134"/>
    </location>
</feature>
<feature type="non-terminal residue" evidence="2">
    <location>
        <position position="1"/>
    </location>
</feature>
<feature type="compositionally biased region" description="Basic and acidic residues" evidence="1">
    <location>
        <begin position="789"/>
        <end position="802"/>
    </location>
</feature>
<feature type="compositionally biased region" description="Polar residues" evidence="1">
    <location>
        <begin position="1086"/>
        <end position="1099"/>
    </location>
</feature>
<dbReference type="EMBL" id="JAHLQT010020459">
    <property type="protein sequence ID" value="KAG7168198.1"/>
    <property type="molecule type" value="Genomic_DNA"/>
</dbReference>
<feature type="compositionally biased region" description="Polar residues" evidence="1">
    <location>
        <begin position="1294"/>
        <end position="1312"/>
    </location>
</feature>
<feature type="region of interest" description="Disordered" evidence="1">
    <location>
        <begin position="1220"/>
        <end position="1319"/>
    </location>
</feature>
<proteinExistence type="predicted"/>
<feature type="compositionally biased region" description="Pro residues" evidence="1">
    <location>
        <begin position="927"/>
        <end position="940"/>
    </location>
</feature>
<feature type="compositionally biased region" description="Low complexity" evidence="1">
    <location>
        <begin position="1278"/>
        <end position="1293"/>
    </location>
</feature>
<feature type="region of interest" description="Disordered" evidence="1">
    <location>
        <begin position="757"/>
        <end position="850"/>
    </location>
</feature>
<protein>
    <submittedName>
        <fullName evidence="2">Uncharacterized protein</fullName>
    </submittedName>
</protein>
<evidence type="ECO:0000313" key="2">
    <source>
        <dbReference type="EMBL" id="KAG7168198.1"/>
    </source>
</evidence>
<name>A0A8J5K5U1_HOMAM</name>
<evidence type="ECO:0000256" key="1">
    <source>
        <dbReference type="SAM" id="MobiDB-lite"/>
    </source>
</evidence>
<gene>
    <name evidence="2" type="ORF">Hamer_G016832</name>
</gene>
<evidence type="ECO:0000313" key="3">
    <source>
        <dbReference type="Proteomes" id="UP000747542"/>
    </source>
</evidence>
<dbReference type="Proteomes" id="UP000747542">
    <property type="component" value="Unassembled WGS sequence"/>
</dbReference>
<feature type="compositionally biased region" description="Basic and acidic residues" evidence="1">
    <location>
        <begin position="1135"/>
        <end position="1144"/>
    </location>
</feature>
<organism evidence="2 3">
    <name type="scientific">Homarus americanus</name>
    <name type="common">American lobster</name>
    <dbReference type="NCBI Taxonomy" id="6706"/>
    <lineage>
        <taxon>Eukaryota</taxon>
        <taxon>Metazoa</taxon>
        <taxon>Ecdysozoa</taxon>
        <taxon>Arthropoda</taxon>
        <taxon>Crustacea</taxon>
        <taxon>Multicrustacea</taxon>
        <taxon>Malacostraca</taxon>
        <taxon>Eumalacostraca</taxon>
        <taxon>Eucarida</taxon>
        <taxon>Decapoda</taxon>
        <taxon>Pleocyemata</taxon>
        <taxon>Astacidea</taxon>
        <taxon>Nephropoidea</taxon>
        <taxon>Nephropidae</taxon>
        <taxon>Homarus</taxon>
    </lineage>
</organism>
<comment type="caution">
    <text evidence="2">The sequence shown here is derived from an EMBL/GenBank/DDBJ whole genome shotgun (WGS) entry which is preliminary data.</text>
</comment>
<feature type="region of interest" description="Disordered" evidence="1">
    <location>
        <begin position="1343"/>
        <end position="1364"/>
    </location>
</feature>
<feature type="compositionally biased region" description="Basic and acidic residues" evidence="1">
    <location>
        <begin position="1158"/>
        <end position="1171"/>
    </location>
</feature>
<feature type="region of interest" description="Disordered" evidence="1">
    <location>
        <begin position="1"/>
        <end position="70"/>
    </location>
</feature>
<feature type="compositionally biased region" description="Basic and acidic residues" evidence="1">
    <location>
        <begin position="700"/>
        <end position="711"/>
    </location>
</feature>
<feature type="compositionally biased region" description="Polar residues" evidence="1">
    <location>
        <begin position="766"/>
        <end position="779"/>
    </location>
</feature>
<feature type="region of interest" description="Disordered" evidence="1">
    <location>
        <begin position="920"/>
        <end position="950"/>
    </location>
</feature>
<feature type="compositionally biased region" description="Low complexity" evidence="1">
    <location>
        <begin position="1049"/>
        <end position="1061"/>
    </location>
</feature>